<evidence type="ECO:0008006" key="4">
    <source>
        <dbReference type="Google" id="ProtNLM"/>
    </source>
</evidence>
<name>A0ABV7WXR4_9HYPH</name>
<reference evidence="3" key="1">
    <citation type="journal article" date="2019" name="Int. J. Syst. Evol. Microbiol.">
        <title>The Global Catalogue of Microorganisms (GCM) 10K type strain sequencing project: providing services to taxonomists for standard genome sequencing and annotation.</title>
        <authorList>
            <consortium name="The Broad Institute Genomics Platform"/>
            <consortium name="The Broad Institute Genome Sequencing Center for Infectious Disease"/>
            <person name="Wu L."/>
            <person name="Ma J."/>
        </authorList>
    </citation>
    <scope>NUCLEOTIDE SEQUENCE [LARGE SCALE GENOMIC DNA]</scope>
    <source>
        <strain evidence="3">KCTC 42281</strain>
    </source>
</reference>
<protein>
    <recommendedName>
        <fullName evidence="4">Mll4938 protein</fullName>
    </recommendedName>
</protein>
<organism evidence="2 3">
    <name type="scientific">Devosia honganensis</name>
    <dbReference type="NCBI Taxonomy" id="1610527"/>
    <lineage>
        <taxon>Bacteria</taxon>
        <taxon>Pseudomonadati</taxon>
        <taxon>Pseudomonadota</taxon>
        <taxon>Alphaproteobacteria</taxon>
        <taxon>Hyphomicrobiales</taxon>
        <taxon>Devosiaceae</taxon>
        <taxon>Devosia</taxon>
    </lineage>
</organism>
<dbReference type="RefSeq" id="WP_380094036.1">
    <property type="nucleotide sequence ID" value="NZ_JBHRYD010000001.1"/>
</dbReference>
<gene>
    <name evidence="2" type="ORF">ACFOOL_00900</name>
</gene>
<feature type="transmembrane region" description="Helical" evidence="1">
    <location>
        <begin position="125"/>
        <end position="148"/>
    </location>
</feature>
<dbReference type="Proteomes" id="UP001595613">
    <property type="component" value="Unassembled WGS sequence"/>
</dbReference>
<keyword evidence="1" id="KW-0472">Membrane</keyword>
<keyword evidence="3" id="KW-1185">Reference proteome</keyword>
<keyword evidence="1" id="KW-0812">Transmembrane</keyword>
<keyword evidence="1" id="KW-1133">Transmembrane helix</keyword>
<feature type="transmembrane region" description="Helical" evidence="1">
    <location>
        <begin position="178"/>
        <end position="198"/>
    </location>
</feature>
<accession>A0ABV7WXR4</accession>
<feature type="transmembrane region" description="Helical" evidence="1">
    <location>
        <begin position="20"/>
        <end position="43"/>
    </location>
</feature>
<evidence type="ECO:0000313" key="3">
    <source>
        <dbReference type="Proteomes" id="UP001595613"/>
    </source>
</evidence>
<feature type="transmembrane region" description="Helical" evidence="1">
    <location>
        <begin position="154"/>
        <end position="171"/>
    </location>
</feature>
<feature type="transmembrane region" description="Helical" evidence="1">
    <location>
        <begin position="55"/>
        <end position="72"/>
    </location>
</feature>
<proteinExistence type="predicted"/>
<evidence type="ECO:0000256" key="1">
    <source>
        <dbReference type="SAM" id="Phobius"/>
    </source>
</evidence>
<dbReference type="EMBL" id="JBHRYD010000001">
    <property type="protein sequence ID" value="MFC3703308.1"/>
    <property type="molecule type" value="Genomic_DNA"/>
</dbReference>
<feature type="transmembrane region" description="Helical" evidence="1">
    <location>
        <begin position="84"/>
        <end position="104"/>
    </location>
</feature>
<sequence>MDAPRIAMDASSPAELFPHIRIVMGTVVGLGITRLLMTVASIVQHPNRGRRSVVHLLWVGSMLLELVLFWWWEFALFRLQYWTFGIALFIIFYAITLFMMAALLSPDNVGDYDGYEDFFLKRRNWFFGLLAATFVLDTIDTLIKGGIYLERFNLGYFMQVPVGMVLCVIAWRSSDRRVHLAIVSIHIVYQFYLIGQFFNTAAG</sequence>
<comment type="caution">
    <text evidence="2">The sequence shown here is derived from an EMBL/GenBank/DDBJ whole genome shotgun (WGS) entry which is preliminary data.</text>
</comment>
<evidence type="ECO:0000313" key="2">
    <source>
        <dbReference type="EMBL" id="MFC3703308.1"/>
    </source>
</evidence>